<keyword evidence="3" id="KW-0548">Nucleotidyltransferase</keyword>
<dbReference type="InterPro" id="IPR001969">
    <property type="entry name" value="Aspartic_peptidase_AS"/>
</dbReference>
<dbReference type="Pfam" id="PF24626">
    <property type="entry name" value="SH3_Tf2-1"/>
    <property type="match status" value="1"/>
</dbReference>
<evidence type="ECO:0000313" key="13">
    <source>
        <dbReference type="Proteomes" id="UP000000763"/>
    </source>
</evidence>
<feature type="compositionally biased region" description="Basic and acidic residues" evidence="9">
    <location>
        <begin position="69"/>
        <end position="82"/>
    </location>
</feature>
<evidence type="ECO:0000256" key="1">
    <source>
        <dbReference type="ARBA" id="ARBA00012493"/>
    </source>
</evidence>
<dbReference type="Gene3D" id="3.30.420.10">
    <property type="entry name" value="Ribonuclease H-like superfamily/Ribonuclease H"/>
    <property type="match status" value="1"/>
</dbReference>
<dbReference type="FunFam" id="3.10.10.10:FF:000002">
    <property type="entry name" value="Retrovirus-related Pol polyprotein from transposon 17.6-like protein"/>
    <property type="match status" value="1"/>
</dbReference>
<organism evidence="12 13">
    <name type="scientific">Oryza sativa subsp. japonica</name>
    <name type="common">Rice</name>
    <dbReference type="NCBI Taxonomy" id="39947"/>
    <lineage>
        <taxon>Eukaryota</taxon>
        <taxon>Viridiplantae</taxon>
        <taxon>Streptophyta</taxon>
        <taxon>Embryophyta</taxon>
        <taxon>Tracheophyta</taxon>
        <taxon>Spermatophyta</taxon>
        <taxon>Magnoliopsida</taxon>
        <taxon>Liliopsida</taxon>
        <taxon>Poales</taxon>
        <taxon>Poaceae</taxon>
        <taxon>BOP clade</taxon>
        <taxon>Oryzoideae</taxon>
        <taxon>Oryzeae</taxon>
        <taxon>Oryzinae</taxon>
        <taxon>Oryza</taxon>
        <taxon>Oryza sativa</taxon>
    </lineage>
</organism>
<dbReference type="InterPro" id="IPR005162">
    <property type="entry name" value="Retrotrans_gag_dom"/>
</dbReference>
<dbReference type="Pfam" id="PF00098">
    <property type="entry name" value="zf-CCHC"/>
    <property type="match status" value="1"/>
</dbReference>
<dbReference type="SMART" id="SM00343">
    <property type="entry name" value="ZnF_C2HC"/>
    <property type="match status" value="1"/>
</dbReference>
<dbReference type="InterPro" id="IPR041373">
    <property type="entry name" value="RT_RNaseH"/>
</dbReference>
<dbReference type="InterPro" id="IPR036875">
    <property type="entry name" value="Znf_CCHC_sf"/>
</dbReference>
<dbReference type="InterPro" id="IPR036397">
    <property type="entry name" value="RNaseH_sf"/>
</dbReference>
<dbReference type="CDD" id="cd09274">
    <property type="entry name" value="RNase_HI_RT_Ty3"/>
    <property type="match status" value="1"/>
</dbReference>
<dbReference type="PROSITE" id="PS50158">
    <property type="entry name" value="ZF_CCHC"/>
    <property type="match status" value="1"/>
</dbReference>
<dbReference type="PROSITE" id="PS50994">
    <property type="entry name" value="INTEGRASE"/>
    <property type="match status" value="1"/>
</dbReference>
<gene>
    <name evidence="12" type="primary">OSJNBa0094H10.13</name>
</gene>
<dbReference type="InterPro" id="IPR001878">
    <property type="entry name" value="Znf_CCHC"/>
</dbReference>
<dbReference type="Pfam" id="PF00078">
    <property type="entry name" value="RVT_1"/>
    <property type="match status" value="1"/>
</dbReference>
<feature type="region of interest" description="Disordered" evidence="9">
    <location>
        <begin position="368"/>
        <end position="393"/>
    </location>
</feature>
<dbReference type="SUPFAM" id="SSF50630">
    <property type="entry name" value="Acid proteases"/>
    <property type="match status" value="1"/>
</dbReference>
<evidence type="ECO:0000256" key="8">
    <source>
        <dbReference type="PROSITE-ProRule" id="PRU00047"/>
    </source>
</evidence>
<feature type="region of interest" description="Disordered" evidence="9">
    <location>
        <begin position="69"/>
        <end position="173"/>
    </location>
</feature>
<dbReference type="FunFam" id="3.30.70.270:FF:000020">
    <property type="entry name" value="Transposon Tf2-6 polyprotein-like Protein"/>
    <property type="match status" value="1"/>
</dbReference>
<dbReference type="Gene3D" id="3.30.70.270">
    <property type="match status" value="2"/>
</dbReference>
<dbReference type="EMBL" id="AC080019">
    <property type="protein sequence ID" value="AAK13116.1"/>
    <property type="molecule type" value="Genomic_DNA"/>
</dbReference>
<protein>
    <recommendedName>
        <fullName evidence="1">RNA-directed DNA polymerase</fullName>
        <ecNumber evidence="1">2.7.7.49</ecNumber>
    </recommendedName>
</protein>
<dbReference type="Gene3D" id="3.10.10.10">
    <property type="entry name" value="HIV Type 1 Reverse Transcriptase, subunit A, domain 1"/>
    <property type="match status" value="1"/>
</dbReference>
<dbReference type="PANTHER" id="PTHR37984">
    <property type="entry name" value="PROTEIN CBG26694"/>
    <property type="match status" value="1"/>
</dbReference>
<dbReference type="Pfam" id="PF03732">
    <property type="entry name" value="Retrotrans_gag"/>
    <property type="match status" value="1"/>
</dbReference>
<sequence>MASAPLPQAAQLGYKPNVFSFWILYLQLRFDDYCKNEHMTYSTSHTANMQVHKDSKGWHNIGSFAKAAFSKDLRERTHEPSQRRKRQANTQNKRDRPGYPRASTRRGRRHERNGTHQSVQRRTMTAGDDARGGGGSVERRERRYDGRRRRRRGGRASPLPCAPNGGNESTAVAPSHFFPISPHSLEPPIAPASCNLRSRHFPLLRPPLAAVRVAARPRRHRRRIRVAEIHPVHLSSVKGTPKLVRSPTSSSRGLPSPFAIVFLRAGHPRVARRRLRLPPPPVPPVAAVVGRVPSPLDLAGRSVLMPSRAGGRLYRRLLPFLAARSRLRIAFAPSPSPPVAVADNAFARTPSPSPRSVGRPFRLFRRSGVLRDSRRGPSSSRARQMAGHPPNHRGEGMIDFVAELARMTLVVGYPNAPEYTTIPPLSGELPHRVRLEVHGYVGTCLANMAVEASGGTADHACQEAAYLMMARLRERDNYIFHDTAYRYHPRRANGDGVSSFCPTAGENDTTFGHMCAVMRGLDRMHSDLHKATKALNDGKLMRIVALKDEIARLKKENAQLKGLPAPGGVRIRTTPRKTTTAPHQPPEVQPVAPEMVYTRTGSRATGEGSNGEERANGVHPSSDSGNGPPPLPENPTLAQVMAHQTQMMAAMMQQMQQQHQQMHQRMMQHAEQQHQQFGPPPPQSKLPEFLRVRPPTFSSTTNPMEANDWLHAIEKKLNLLQCNDQEKVAFATHQLQGPASAWWDNHMATRPPGTEVTWVEFCRSFRKAQVPDGVMAQKKREFRALHQGNRTVTEYLHEFNRLARYAPEDVRTDAEKQEKFMAGLDDELTNQLISGDYADFEWLVDKAIRQEDQRNKMDRKRKAAQFRAPQGSHQRPRFTPGQQGGPTTMIVRQHRPFNSSNFHQGSSGSQNHHGGQPNRGAAPRPPMAPAQSGPPAQAKKETGAKPGSCFNCGELGHFADKCPKPRRAGPRFIQARVNHASAEEAQTAPEVVLGTFPVNSIPATVLFDSGATHSFISKKFVGMYGLRKEELSTPMRVHTPGNSSTSVSFSPSVLIEIQRLPFLANLILLESKYLDVILGMDWLTKFKGVIDCANRTVTLTNEKGETVVYKSLAPPKQGVSLNQIEMEVPVVTEEKNLKKLEDIPIVSEYPEVFPEDLTTIPPKREIEFRIDLAPGTAPIYKRPYRMAANELAEVKKQVDEQLQKGYIRPSTSPWGAPVIFVEKKDKTKRMCVDYRALNEVTIKNKYPLPRIDDLFDQLKGAKLRIREEDIPKTAFTTRYGLYECTVMSFGLTNAPAFFMNLMNKVFMEFLDKFVVVFIDDILIYSKSEEEHEQHLRLVLEKLKEHQLYAKFNKCDFWLTEVKFLGHVITAQGVAVDPSNVESVTKWTPPKTVSQIRSFLGLAGYYRRFIENFSRIARPMTQLLKKDEKFKWTAECDKSFEELKKKLVSAPVLILPDPTKDFQVYCDASRHGLGCVLMQEGRVVAYASRQLRPHEGNYPTHDLELAAVVHALKIWRHYLIGNRCEIYTDHKSLKYIFTQPDLNLRQRRWLELIKDYDMSIHYHPGKANVVADALSRKSYCTALCIEGMCEELRQEFGHLNVGIVEHRFVAALEARPTLVDQVRAAQVNDPEIAELKKNMRVGKARDFLEDEHGTIWMVERLCVPDDKELKDLILTEAHQTQYSIHPGSTKMYQDLKEKFCAYHLYGKRLAELYLARIMCLHGVPKKIVSDRGSQFTSKFWQKLQEELGTRLNFSTAYHPQTDGQTERVNLILEDMLRACALDFGGAWDKSLPYAEFSYNNSYQASLQMAPFEALYGRKLYTAICALFWDQTGERQLFGTEVLAEVEEKVRIIRERLRIAQSRQKSYADNRRRELTFEEGDYVYLRVTPLRGVHHFQTKGKLAPRFVGPYKILERRGEVAYQLELPSNMIGIHDVFHVSQLKKCLRVPEEQVDSEHIDIQEDLTYVEKPVRILDTSERRTRNKPPIAPASCNLRSRHFPLLRPPLAAVRVAARPRRHRRRIRVAEIHPVHLSSVKGTPKLVRSPTSSSRGLPSPFAIVFLRAGHPRVARRRLRLPPPPPVLPVAAVVGRMPSPLDLAGRRLRIAFAPSPSPPVVVAGNAFARAPSPSPRSVGRPFRLFRRSGVLRDSRRGIELRKIRENSREYN</sequence>
<dbReference type="SUPFAM" id="SSF56672">
    <property type="entry name" value="DNA/RNA polymerases"/>
    <property type="match status" value="1"/>
</dbReference>
<dbReference type="GO" id="GO:0006508">
    <property type="term" value="P:proteolysis"/>
    <property type="evidence" value="ECO:0007669"/>
    <property type="project" value="InterPro"/>
</dbReference>
<evidence type="ECO:0000256" key="4">
    <source>
        <dbReference type="ARBA" id="ARBA00022722"/>
    </source>
</evidence>
<feature type="domain" description="Integrase catalytic" evidence="11">
    <location>
        <begin position="1659"/>
        <end position="1817"/>
    </location>
</feature>
<keyword evidence="8" id="KW-0862">Zinc</keyword>
<dbReference type="InterPro" id="IPR021109">
    <property type="entry name" value="Peptidase_aspartic_dom_sf"/>
</dbReference>
<evidence type="ECO:0000256" key="7">
    <source>
        <dbReference type="ARBA" id="ARBA00022918"/>
    </source>
</evidence>
<feature type="region of interest" description="Disordered" evidence="9">
    <location>
        <begin position="853"/>
        <end position="944"/>
    </location>
</feature>
<keyword evidence="7" id="KW-0695">RNA-directed DNA polymerase</keyword>
<dbReference type="Gene3D" id="2.40.70.10">
    <property type="entry name" value="Acid Proteases"/>
    <property type="match status" value="1"/>
</dbReference>
<dbReference type="GO" id="GO:0008270">
    <property type="term" value="F:zinc ion binding"/>
    <property type="evidence" value="ECO:0007669"/>
    <property type="project" value="UniProtKB-KW"/>
</dbReference>
<reference evidence="13" key="1">
    <citation type="journal article" date="2005" name="Nature">
        <title>The map-based sequence of the rice genome.</title>
        <authorList>
            <consortium name="International rice genome sequencing project (IRGSP)"/>
            <person name="Matsumoto T."/>
            <person name="Wu J."/>
            <person name="Kanamori H."/>
            <person name="Katayose Y."/>
            <person name="Fujisawa M."/>
            <person name="Namiki N."/>
            <person name="Mizuno H."/>
            <person name="Yamamoto K."/>
            <person name="Antonio B.A."/>
            <person name="Baba T."/>
            <person name="Sakata K."/>
            <person name="Nagamura Y."/>
            <person name="Aoki H."/>
            <person name="Arikawa K."/>
            <person name="Arita K."/>
            <person name="Bito T."/>
            <person name="Chiden Y."/>
            <person name="Fujitsuka N."/>
            <person name="Fukunaka R."/>
            <person name="Hamada M."/>
            <person name="Harada C."/>
            <person name="Hayashi A."/>
            <person name="Hijishita S."/>
            <person name="Honda M."/>
            <person name="Hosokawa S."/>
            <person name="Ichikawa Y."/>
            <person name="Idonuma A."/>
            <person name="Iijima M."/>
            <person name="Ikeda M."/>
            <person name="Ikeno M."/>
            <person name="Ito K."/>
            <person name="Ito S."/>
            <person name="Ito T."/>
            <person name="Ito Y."/>
            <person name="Ito Y."/>
            <person name="Iwabuchi A."/>
            <person name="Kamiya K."/>
            <person name="Karasawa W."/>
            <person name="Kurita K."/>
            <person name="Katagiri S."/>
            <person name="Kikuta A."/>
            <person name="Kobayashi H."/>
            <person name="Kobayashi N."/>
            <person name="Machita K."/>
            <person name="Maehara T."/>
            <person name="Masukawa M."/>
            <person name="Mizubayashi T."/>
            <person name="Mukai Y."/>
            <person name="Nagasaki H."/>
            <person name="Nagata Y."/>
            <person name="Naito S."/>
            <person name="Nakashima M."/>
            <person name="Nakama Y."/>
            <person name="Nakamichi Y."/>
            <person name="Nakamura M."/>
            <person name="Meguro A."/>
            <person name="Negishi M."/>
            <person name="Ohta I."/>
            <person name="Ohta T."/>
            <person name="Okamoto M."/>
            <person name="Ono N."/>
            <person name="Saji S."/>
            <person name="Sakaguchi M."/>
            <person name="Sakai K."/>
            <person name="Shibata M."/>
            <person name="Shimokawa T."/>
            <person name="Song J."/>
            <person name="Takazaki Y."/>
            <person name="Terasawa K."/>
            <person name="Tsugane M."/>
            <person name="Tsuji K."/>
            <person name="Ueda S."/>
            <person name="Waki K."/>
            <person name="Yamagata H."/>
            <person name="Yamamoto M."/>
            <person name="Yamamoto S."/>
            <person name="Yamane H."/>
            <person name="Yoshiki S."/>
            <person name="Yoshihara R."/>
            <person name="Yukawa K."/>
            <person name="Zhong H."/>
            <person name="Yano M."/>
            <person name="Yuan Q."/>
            <person name="Ouyang S."/>
            <person name="Liu J."/>
            <person name="Jones K.M."/>
            <person name="Gansberger K."/>
            <person name="Moffat K."/>
            <person name="Hill J."/>
            <person name="Bera J."/>
            <person name="Fadrosh D."/>
            <person name="Jin S."/>
            <person name="Johri S."/>
            <person name="Kim M."/>
            <person name="Overton L."/>
            <person name="Reardon M."/>
            <person name="Tsitrin T."/>
            <person name="Vuong H."/>
            <person name="Weaver B."/>
            <person name="Ciecko A."/>
            <person name="Tallon L."/>
            <person name="Jackson J."/>
            <person name="Pai G."/>
            <person name="Aken S.V."/>
            <person name="Utterback T."/>
            <person name="Reidmuller S."/>
            <person name="Feldblyum T."/>
            <person name="Hsiao J."/>
            <person name="Zismann V."/>
            <person name="Iobst S."/>
            <person name="de Vazeille A.R."/>
            <person name="Buell C.R."/>
            <person name="Ying K."/>
            <person name="Li Y."/>
            <person name="Lu T."/>
            <person name="Huang Y."/>
            <person name="Zhao Q."/>
            <person name="Feng Q."/>
            <person name="Zhang L."/>
            <person name="Zhu J."/>
            <person name="Weng Q."/>
            <person name="Mu J."/>
            <person name="Lu Y."/>
            <person name="Fan D."/>
            <person name="Liu Y."/>
            <person name="Guan J."/>
            <person name="Zhang Y."/>
            <person name="Yu S."/>
            <person name="Liu X."/>
            <person name="Zhang Y."/>
            <person name="Hong G."/>
            <person name="Han B."/>
            <person name="Choisne N."/>
            <person name="Demange N."/>
            <person name="Orjeda G."/>
            <person name="Samain S."/>
            <person name="Cattolico L."/>
            <person name="Pelletier E."/>
            <person name="Couloux A."/>
            <person name="Segurens B."/>
            <person name="Wincker P."/>
            <person name="D'Hont A."/>
            <person name="Scarpelli C."/>
            <person name="Weissenbach J."/>
            <person name="Salanoubat M."/>
            <person name="Quetier F."/>
            <person name="Yu Y."/>
            <person name="Kim H.R."/>
            <person name="Rambo T."/>
            <person name="Currie J."/>
            <person name="Collura K."/>
            <person name="Luo M."/>
            <person name="Yang T."/>
            <person name="Ammiraju J.S.S."/>
            <person name="Engler F."/>
            <person name="Soderlund C."/>
            <person name="Wing R.A."/>
            <person name="Palmer L.E."/>
            <person name="de la Bastide M."/>
            <person name="Spiegel L."/>
            <person name="Nascimento L."/>
            <person name="Zutavern T."/>
            <person name="O'Shaughnessy A."/>
            <person name="Dike S."/>
            <person name="Dedhia N."/>
            <person name="Preston R."/>
            <person name="Balija V."/>
            <person name="McCombie W.R."/>
            <person name="Chow T."/>
            <person name="Chen H."/>
            <person name="Chung M."/>
            <person name="Chen C."/>
            <person name="Shaw J."/>
            <person name="Wu H."/>
            <person name="Hsiao K."/>
            <person name="Chao Y."/>
            <person name="Chu M."/>
            <person name="Cheng C."/>
            <person name="Hour A."/>
            <person name="Lee P."/>
            <person name="Lin S."/>
            <person name="Lin Y."/>
            <person name="Liou J."/>
            <person name="Liu S."/>
            <person name="Hsing Y."/>
            <person name="Raghuvanshi S."/>
            <person name="Mohanty A."/>
            <person name="Bharti A.K."/>
            <person name="Gaur A."/>
            <person name="Gupta V."/>
            <person name="Kumar D."/>
            <person name="Ravi V."/>
            <person name="Vij S."/>
            <person name="Kapur A."/>
            <person name="Khurana P."/>
            <person name="Khurana P."/>
            <person name="Khurana J.P."/>
            <person name="Tyagi A.K."/>
            <person name="Gaikwad K."/>
            <person name="Singh A."/>
            <person name="Dalal V."/>
            <person name="Srivastava S."/>
            <person name="Dixit A."/>
            <person name="Pal A.K."/>
            <person name="Ghazi I.A."/>
            <person name="Yadav M."/>
            <person name="Pandit A."/>
            <person name="Bhargava A."/>
            <person name="Sureshbabu K."/>
            <person name="Batra K."/>
            <person name="Sharma T.R."/>
            <person name="Mohapatra T."/>
            <person name="Singh N.K."/>
            <person name="Messing J."/>
            <person name="Nelson A.B."/>
            <person name="Fuks G."/>
            <person name="Kavchok S."/>
            <person name="Keizer G."/>
            <person name="Linton E."/>
            <person name="Llaca V."/>
            <person name="Song R."/>
            <person name="Tanyolac B."/>
            <person name="Young S."/>
            <person name="Ho-Il K."/>
            <person name="Hahn J.H."/>
            <person name="Sangsakoo G."/>
            <person name="Vanavichit A."/>
            <person name="de Mattos Luiz.A.T."/>
            <person name="Zimmer P.D."/>
            <person name="Malone G."/>
            <person name="Dellagostin O."/>
            <person name="de Oliveira A.C."/>
            <person name="Bevan M."/>
            <person name="Bancroft I."/>
            <person name="Minx P."/>
            <person name="Cordum H."/>
            <person name="Wilson R."/>
            <person name="Cheng Z."/>
            <person name="Jin W."/>
            <person name="Jiang J."/>
            <person name="Leong S.A."/>
            <person name="Iwama H."/>
            <person name="Gojobori T."/>
            <person name="Itoh T."/>
            <person name="Niimura Y."/>
            <person name="Fujii Y."/>
            <person name="Habara T."/>
            <person name="Sakai H."/>
            <person name="Sato Y."/>
            <person name="Wilson G."/>
            <person name="Kumar K."/>
            <person name="McCouch S."/>
            <person name="Juretic N."/>
            <person name="Hoen D."/>
            <person name="Wright S."/>
            <person name="Bruskiewich R."/>
            <person name="Bureau T."/>
            <person name="Miyao A."/>
            <person name="Hirochika H."/>
            <person name="Nishikawa T."/>
            <person name="Kadowaki K."/>
            <person name="Sugiura M."/>
            <person name="Burr B."/>
            <person name="Sasaki T."/>
        </authorList>
    </citation>
    <scope>NUCLEOTIDE SEQUENCE [LARGE SCALE GENOMIC DNA]</scope>
    <source>
        <strain evidence="13">cv. Nipponbare</strain>
    </source>
</reference>
<name>Q9AYC2_ORYSJ</name>
<dbReference type="InterPro" id="IPR056924">
    <property type="entry name" value="SH3_Tf2-1"/>
</dbReference>
<dbReference type="SUPFAM" id="SSF53098">
    <property type="entry name" value="Ribonuclease H-like"/>
    <property type="match status" value="1"/>
</dbReference>
<dbReference type="CDD" id="cd01647">
    <property type="entry name" value="RT_LTR"/>
    <property type="match status" value="1"/>
</dbReference>
<dbReference type="GO" id="GO:0015074">
    <property type="term" value="P:DNA integration"/>
    <property type="evidence" value="ECO:0007669"/>
    <property type="project" value="InterPro"/>
</dbReference>
<dbReference type="InterPro" id="IPR000477">
    <property type="entry name" value="RT_dom"/>
</dbReference>
<evidence type="ECO:0000259" key="10">
    <source>
        <dbReference type="PROSITE" id="PS50158"/>
    </source>
</evidence>
<evidence type="ECO:0000256" key="5">
    <source>
        <dbReference type="ARBA" id="ARBA00022759"/>
    </source>
</evidence>
<dbReference type="Pfam" id="PF08284">
    <property type="entry name" value="RVP_2"/>
    <property type="match status" value="1"/>
</dbReference>
<keyword evidence="4" id="KW-0540">Nuclease</keyword>
<dbReference type="InterPro" id="IPR012337">
    <property type="entry name" value="RNaseH-like_sf"/>
</dbReference>
<evidence type="ECO:0000256" key="2">
    <source>
        <dbReference type="ARBA" id="ARBA00022679"/>
    </source>
</evidence>
<dbReference type="Proteomes" id="UP000000763">
    <property type="component" value="Chromosome 10"/>
</dbReference>
<evidence type="ECO:0000256" key="6">
    <source>
        <dbReference type="ARBA" id="ARBA00022801"/>
    </source>
</evidence>
<dbReference type="FunFam" id="3.10.20.370:FF:000001">
    <property type="entry name" value="Retrovirus-related Pol polyprotein from transposon 17.6-like protein"/>
    <property type="match status" value="1"/>
</dbReference>
<dbReference type="GO" id="GO:0003964">
    <property type="term" value="F:RNA-directed DNA polymerase activity"/>
    <property type="evidence" value="ECO:0007669"/>
    <property type="project" value="UniProtKB-KW"/>
</dbReference>
<dbReference type="FunFam" id="3.30.70.270:FF:000003">
    <property type="entry name" value="Transposon Ty3-G Gag-Pol polyprotein"/>
    <property type="match status" value="1"/>
</dbReference>
<feature type="compositionally biased region" description="Basic residues" evidence="9">
    <location>
        <begin position="145"/>
        <end position="154"/>
    </location>
</feature>
<evidence type="ECO:0000256" key="9">
    <source>
        <dbReference type="SAM" id="MobiDB-lite"/>
    </source>
</evidence>
<proteinExistence type="predicted"/>
<dbReference type="SUPFAM" id="SSF57756">
    <property type="entry name" value="Retrovirus zinc finger-like domains"/>
    <property type="match status" value="1"/>
</dbReference>
<dbReference type="InterPro" id="IPR001584">
    <property type="entry name" value="Integrase_cat-core"/>
</dbReference>
<evidence type="ECO:0000256" key="3">
    <source>
        <dbReference type="ARBA" id="ARBA00022695"/>
    </source>
</evidence>
<keyword evidence="6" id="KW-0378">Hydrolase</keyword>
<dbReference type="InterPro" id="IPR043128">
    <property type="entry name" value="Rev_trsase/Diguanyl_cyclase"/>
</dbReference>
<keyword evidence="8" id="KW-0479">Metal-binding</keyword>
<feature type="region of interest" description="Disordered" evidence="9">
    <location>
        <begin position="559"/>
        <end position="636"/>
    </location>
</feature>
<dbReference type="GO" id="GO:0003676">
    <property type="term" value="F:nucleic acid binding"/>
    <property type="evidence" value="ECO:0007669"/>
    <property type="project" value="InterPro"/>
</dbReference>
<keyword evidence="2" id="KW-0808">Transferase</keyword>
<dbReference type="CDD" id="cd00303">
    <property type="entry name" value="retropepsin_like"/>
    <property type="match status" value="1"/>
</dbReference>
<evidence type="ECO:0000259" key="11">
    <source>
        <dbReference type="PROSITE" id="PS50994"/>
    </source>
</evidence>
<dbReference type="Pfam" id="PF17917">
    <property type="entry name" value="RT_RNaseH"/>
    <property type="match status" value="1"/>
</dbReference>
<keyword evidence="8" id="KW-0863">Zinc-finger</keyword>
<dbReference type="GO" id="GO:0004190">
    <property type="term" value="F:aspartic-type endopeptidase activity"/>
    <property type="evidence" value="ECO:0007669"/>
    <property type="project" value="InterPro"/>
</dbReference>
<keyword evidence="5" id="KW-0255">Endonuclease</keyword>
<reference evidence="13" key="2">
    <citation type="journal article" date="2008" name="Nucleic Acids Res.">
        <title>The rice annotation project database (RAP-DB): 2008 update.</title>
        <authorList>
            <consortium name="The rice annotation project (RAP)"/>
        </authorList>
    </citation>
    <scope>GENOME REANNOTATION</scope>
    <source>
        <strain evidence="13">cv. Nipponbare</strain>
    </source>
</reference>
<dbReference type="InterPro" id="IPR050951">
    <property type="entry name" value="Retrovirus_Pol_polyprotein"/>
</dbReference>
<dbReference type="Gene3D" id="4.10.60.10">
    <property type="entry name" value="Zinc finger, CCHC-type"/>
    <property type="match status" value="1"/>
</dbReference>
<dbReference type="PROSITE" id="PS00141">
    <property type="entry name" value="ASP_PROTEASE"/>
    <property type="match status" value="1"/>
</dbReference>
<feature type="compositionally biased region" description="Low complexity" evidence="9">
    <location>
        <begin position="903"/>
        <end position="916"/>
    </location>
</feature>
<accession>Q9AYC2</accession>
<evidence type="ECO:0000313" key="12">
    <source>
        <dbReference type="EMBL" id="AAK13116.1"/>
    </source>
</evidence>
<dbReference type="InterPro" id="IPR043502">
    <property type="entry name" value="DNA/RNA_pol_sf"/>
</dbReference>
<dbReference type="GO" id="GO:0004519">
    <property type="term" value="F:endonuclease activity"/>
    <property type="evidence" value="ECO:0007669"/>
    <property type="project" value="UniProtKB-KW"/>
</dbReference>
<feature type="domain" description="CCHC-type" evidence="10">
    <location>
        <begin position="949"/>
        <end position="964"/>
    </location>
</feature>
<dbReference type="PANTHER" id="PTHR37984:SF5">
    <property type="entry name" value="PROTEIN NYNRIN-LIKE"/>
    <property type="match status" value="1"/>
</dbReference>
<dbReference type="EC" id="2.7.7.49" evidence="1"/>